<comment type="caution">
    <text evidence="2">The sequence shown here is derived from an EMBL/GenBank/DDBJ whole genome shotgun (WGS) entry which is preliminary data.</text>
</comment>
<accession>A0ABR3FUT3</accession>
<reference evidence="2 3" key="1">
    <citation type="submission" date="2024-02" db="EMBL/GenBank/DDBJ databases">
        <title>A draft genome for the cacao thread blight pathogen Marasmius crinis-equi.</title>
        <authorList>
            <person name="Cohen S.P."/>
            <person name="Baruah I.K."/>
            <person name="Amoako-Attah I."/>
            <person name="Bukari Y."/>
            <person name="Meinhardt L.W."/>
            <person name="Bailey B.A."/>
        </authorList>
    </citation>
    <scope>NUCLEOTIDE SEQUENCE [LARGE SCALE GENOMIC DNA]</scope>
    <source>
        <strain evidence="2 3">GH-76</strain>
    </source>
</reference>
<dbReference type="Proteomes" id="UP001465976">
    <property type="component" value="Unassembled WGS sequence"/>
</dbReference>
<proteinExistence type="predicted"/>
<organism evidence="2 3">
    <name type="scientific">Marasmius crinis-equi</name>
    <dbReference type="NCBI Taxonomy" id="585013"/>
    <lineage>
        <taxon>Eukaryota</taxon>
        <taxon>Fungi</taxon>
        <taxon>Dikarya</taxon>
        <taxon>Basidiomycota</taxon>
        <taxon>Agaricomycotina</taxon>
        <taxon>Agaricomycetes</taxon>
        <taxon>Agaricomycetidae</taxon>
        <taxon>Agaricales</taxon>
        <taxon>Marasmiineae</taxon>
        <taxon>Marasmiaceae</taxon>
        <taxon>Marasmius</taxon>
    </lineage>
</organism>
<keyword evidence="3" id="KW-1185">Reference proteome</keyword>
<gene>
    <name evidence="2" type="primary">VRG4_1</name>
    <name evidence="2" type="ORF">V5O48_002726</name>
</gene>
<evidence type="ECO:0000313" key="3">
    <source>
        <dbReference type="Proteomes" id="UP001465976"/>
    </source>
</evidence>
<protein>
    <submittedName>
        <fullName evidence="2">GDP-mannose transporter into the lumen of the Golgi</fullName>
    </submittedName>
</protein>
<evidence type="ECO:0000313" key="2">
    <source>
        <dbReference type="EMBL" id="KAL0579272.1"/>
    </source>
</evidence>
<sequence length="60" mass="6258">MASTSRQPSEDAAEVKKALATGANSDQPVQLSAVPPVVCYCVASILMTLVNKVQPALNPF</sequence>
<name>A0ABR3FUT3_9AGAR</name>
<feature type="region of interest" description="Disordered" evidence="1">
    <location>
        <begin position="1"/>
        <end position="27"/>
    </location>
</feature>
<evidence type="ECO:0000256" key="1">
    <source>
        <dbReference type="SAM" id="MobiDB-lite"/>
    </source>
</evidence>
<dbReference type="EMBL" id="JBAHYK010000065">
    <property type="protein sequence ID" value="KAL0579272.1"/>
    <property type="molecule type" value="Genomic_DNA"/>
</dbReference>